<dbReference type="AlphaFoldDB" id="A0A0V0Z5W9"/>
<dbReference type="STRING" id="990121.A0A0V0Z5W9"/>
<reference evidence="1 2" key="1">
    <citation type="submission" date="2015-01" db="EMBL/GenBank/DDBJ databases">
        <title>Evolution of Trichinella species and genotypes.</title>
        <authorList>
            <person name="Korhonen P.K."/>
            <person name="Edoardo P."/>
            <person name="Giuseppe L.R."/>
            <person name="Gasser R.B."/>
        </authorList>
    </citation>
    <scope>NUCLEOTIDE SEQUENCE [LARGE SCALE GENOMIC DNA]</scope>
    <source>
        <strain evidence="1">ISS2496</strain>
    </source>
</reference>
<sequence>MATVHFSLLAQKELQANNLKLKISNKINLFIQVVGSCTVCFSSLKFVKLIVHADGDVCFNEAVCFDDFNDFVFILKKMEKALSKLRDLLNSELNDKRNVSRTIVNVVNTTVRCKKGVSESFMSVFSRISCYEDVKYFFLVALRAEIMKGEVSFGFSNSHQCLTLAVHFNSVFKYD</sequence>
<evidence type="ECO:0000313" key="1">
    <source>
        <dbReference type="EMBL" id="KRY07857.1"/>
    </source>
</evidence>
<dbReference type="Proteomes" id="UP000054783">
    <property type="component" value="Unassembled WGS sequence"/>
</dbReference>
<keyword evidence="2" id="KW-1185">Reference proteome</keyword>
<accession>A0A0V0Z5W9</accession>
<name>A0A0V0Z5W9_9BILA</name>
<protein>
    <submittedName>
        <fullName evidence="1">Uncharacterized protein</fullName>
    </submittedName>
</protein>
<gene>
    <name evidence="1" type="ORF">T12_16407</name>
</gene>
<dbReference type="EMBL" id="JYDQ01000395">
    <property type="protein sequence ID" value="KRY07857.1"/>
    <property type="molecule type" value="Genomic_DNA"/>
</dbReference>
<organism evidence="1 2">
    <name type="scientific">Trichinella patagoniensis</name>
    <dbReference type="NCBI Taxonomy" id="990121"/>
    <lineage>
        <taxon>Eukaryota</taxon>
        <taxon>Metazoa</taxon>
        <taxon>Ecdysozoa</taxon>
        <taxon>Nematoda</taxon>
        <taxon>Enoplea</taxon>
        <taxon>Dorylaimia</taxon>
        <taxon>Trichinellida</taxon>
        <taxon>Trichinellidae</taxon>
        <taxon>Trichinella</taxon>
    </lineage>
</organism>
<proteinExistence type="predicted"/>
<comment type="caution">
    <text evidence="1">The sequence shown here is derived from an EMBL/GenBank/DDBJ whole genome shotgun (WGS) entry which is preliminary data.</text>
</comment>
<evidence type="ECO:0000313" key="2">
    <source>
        <dbReference type="Proteomes" id="UP000054783"/>
    </source>
</evidence>